<dbReference type="InterPro" id="IPR000644">
    <property type="entry name" value="CBS_dom"/>
</dbReference>
<accession>A0A644YZ70</accession>
<sequence>MEKKNSERFLSAFIKIETKLKEIVGNDSHKAFYQLVDRAAVKNPAIDKYRSVLKEYAELRNAIVHKRIEDEAIAEPHIKVVEDLEFICNMLTTPPTLEEEFLQKVVKCSSYDKVSLVIRKMVKNDFSKIPVYDGKRFMGLLTTDSIARWIAYNLENGIEIAQDADVETILEFSKQKETYTFIAKNSTVFEAISVFEQWYKKGLRLNAVIITECGDRNEPPLGILSLFDLPKLYERVSK</sequence>
<organism evidence="2">
    <name type="scientific">bioreactor metagenome</name>
    <dbReference type="NCBI Taxonomy" id="1076179"/>
    <lineage>
        <taxon>unclassified sequences</taxon>
        <taxon>metagenomes</taxon>
        <taxon>ecological metagenomes</taxon>
    </lineage>
</organism>
<comment type="caution">
    <text evidence="2">The sequence shown here is derived from an EMBL/GenBank/DDBJ whole genome shotgun (WGS) entry which is preliminary data.</text>
</comment>
<evidence type="ECO:0000259" key="1">
    <source>
        <dbReference type="PROSITE" id="PS51371"/>
    </source>
</evidence>
<dbReference type="SUPFAM" id="SSF54631">
    <property type="entry name" value="CBS-domain pair"/>
    <property type="match status" value="1"/>
</dbReference>
<dbReference type="Pfam" id="PF00571">
    <property type="entry name" value="CBS"/>
    <property type="match status" value="1"/>
</dbReference>
<dbReference type="Gene3D" id="3.10.580.10">
    <property type="entry name" value="CBS-domain"/>
    <property type="match status" value="1"/>
</dbReference>
<feature type="domain" description="CBS" evidence="1">
    <location>
        <begin position="101"/>
        <end position="156"/>
    </location>
</feature>
<dbReference type="EMBL" id="VSSQ01006782">
    <property type="protein sequence ID" value="MPM33846.1"/>
    <property type="molecule type" value="Genomic_DNA"/>
</dbReference>
<reference evidence="2" key="1">
    <citation type="submission" date="2019-08" db="EMBL/GenBank/DDBJ databases">
        <authorList>
            <person name="Kucharzyk K."/>
            <person name="Murdoch R.W."/>
            <person name="Higgins S."/>
            <person name="Loffler F."/>
        </authorList>
    </citation>
    <scope>NUCLEOTIDE SEQUENCE</scope>
</reference>
<dbReference type="AlphaFoldDB" id="A0A644YZ70"/>
<dbReference type="InterPro" id="IPR046342">
    <property type="entry name" value="CBS_dom_sf"/>
</dbReference>
<name>A0A644YZ70_9ZZZZ</name>
<dbReference type="PROSITE" id="PS51371">
    <property type="entry name" value="CBS"/>
    <property type="match status" value="1"/>
</dbReference>
<evidence type="ECO:0000313" key="2">
    <source>
        <dbReference type="EMBL" id="MPM33846.1"/>
    </source>
</evidence>
<proteinExistence type="predicted"/>
<protein>
    <recommendedName>
        <fullName evidence="1">CBS domain-containing protein</fullName>
    </recommendedName>
</protein>
<gene>
    <name evidence="2" type="ORF">SDC9_80427</name>
</gene>